<organism evidence="7 8">
    <name type="scientific">Brevibacterium paucivorans</name>
    <dbReference type="NCBI Taxonomy" id="170994"/>
    <lineage>
        <taxon>Bacteria</taxon>
        <taxon>Bacillati</taxon>
        <taxon>Actinomycetota</taxon>
        <taxon>Actinomycetes</taxon>
        <taxon>Micrococcales</taxon>
        <taxon>Brevibacteriaceae</taxon>
        <taxon>Brevibacterium</taxon>
    </lineage>
</organism>
<feature type="transmembrane region" description="Helical" evidence="6">
    <location>
        <begin position="78"/>
        <end position="98"/>
    </location>
</feature>
<dbReference type="PANTHER" id="PTHR11101">
    <property type="entry name" value="PHOSPHATE TRANSPORTER"/>
    <property type="match status" value="1"/>
</dbReference>
<keyword evidence="4 6" id="KW-1133">Transmembrane helix</keyword>
<evidence type="ECO:0000256" key="1">
    <source>
        <dbReference type="ARBA" id="ARBA00004141"/>
    </source>
</evidence>
<evidence type="ECO:0000256" key="4">
    <source>
        <dbReference type="ARBA" id="ARBA00022989"/>
    </source>
</evidence>
<keyword evidence="5 6" id="KW-0472">Membrane</keyword>
<feature type="transmembrane region" description="Helical" evidence="6">
    <location>
        <begin position="40"/>
        <end position="66"/>
    </location>
</feature>
<feature type="transmembrane region" description="Helical" evidence="6">
    <location>
        <begin position="104"/>
        <end position="122"/>
    </location>
</feature>
<dbReference type="AlphaFoldDB" id="A0A2N6VM16"/>
<dbReference type="Proteomes" id="UP000235598">
    <property type="component" value="Unassembled WGS sequence"/>
</dbReference>
<reference evidence="7 8" key="1">
    <citation type="submission" date="2017-09" db="EMBL/GenBank/DDBJ databases">
        <title>Bacterial strain isolated from the female urinary microbiota.</title>
        <authorList>
            <person name="Thomas-White K."/>
            <person name="Kumar N."/>
            <person name="Forster S."/>
            <person name="Putonti C."/>
            <person name="Lawley T."/>
            <person name="Wolfe A.J."/>
        </authorList>
    </citation>
    <scope>NUCLEOTIDE SEQUENCE [LARGE SCALE GENOMIC DNA]</scope>
    <source>
        <strain evidence="7 8">UMB1301</strain>
    </source>
</reference>
<comment type="caution">
    <text evidence="7">The sequence shown here is derived from an EMBL/GenBank/DDBJ whole genome shotgun (WGS) entry which is preliminary data.</text>
</comment>
<dbReference type="GO" id="GO:0035435">
    <property type="term" value="P:phosphate ion transmembrane transport"/>
    <property type="evidence" value="ECO:0007669"/>
    <property type="project" value="TreeGrafter"/>
</dbReference>
<evidence type="ECO:0000313" key="7">
    <source>
        <dbReference type="EMBL" id="PMD05063.1"/>
    </source>
</evidence>
<sequence length="332" mass="35003">MDLATLCVLLLGLSFAFFNGFHDAGITVGNIVATHGLSPRVALAMATGFNFIGALLGQGIATIIATEVANFHHSSTQLLAVLGGGLAGALLVNVATYFMAVPIASTHVLMGGLVGAWLVVGWDDRPSIMFDETIISIFIMPIVALFASIVLTRIVLRVVASYPPKPLFKRCRQMNSVMVAGLSLAHGSQDAQKVGAVMGLVWVSGVHPGAEVVLDDRPWVLIVLTAAALAAGTWFSGWRVARTVSVSMVRLDPVTSVISNATSAIFLGLAAFVFRIPASMSFVVVASNLGTARRRQDIRMRPLLKVLAAWILGIPAASCVAALFTLPLLMLT</sequence>
<evidence type="ECO:0000256" key="5">
    <source>
        <dbReference type="ARBA" id="ARBA00023136"/>
    </source>
</evidence>
<keyword evidence="3 6" id="KW-0812">Transmembrane</keyword>
<protein>
    <submittedName>
        <fullName evidence="7">Inorganic phosphate transporter</fullName>
    </submittedName>
</protein>
<dbReference type="InterPro" id="IPR001204">
    <property type="entry name" value="Phos_transporter"/>
</dbReference>
<feature type="transmembrane region" description="Helical" evidence="6">
    <location>
        <begin position="307"/>
        <end position="330"/>
    </location>
</feature>
<feature type="transmembrane region" description="Helical" evidence="6">
    <location>
        <begin position="261"/>
        <end position="286"/>
    </location>
</feature>
<dbReference type="GO" id="GO:0016020">
    <property type="term" value="C:membrane"/>
    <property type="evidence" value="ECO:0007669"/>
    <property type="project" value="UniProtKB-SubCell"/>
</dbReference>
<gene>
    <name evidence="7" type="ORF">CJ199_08185</name>
</gene>
<dbReference type="PANTHER" id="PTHR11101:SF80">
    <property type="entry name" value="PHOSPHATE TRANSPORTER"/>
    <property type="match status" value="1"/>
</dbReference>
<accession>A0A2N6VM16</accession>
<dbReference type="EMBL" id="PNHK01000003">
    <property type="protein sequence ID" value="PMD05063.1"/>
    <property type="molecule type" value="Genomic_DNA"/>
</dbReference>
<feature type="transmembrane region" description="Helical" evidence="6">
    <location>
        <begin position="134"/>
        <end position="156"/>
    </location>
</feature>
<evidence type="ECO:0000256" key="3">
    <source>
        <dbReference type="ARBA" id="ARBA00022692"/>
    </source>
</evidence>
<dbReference type="RefSeq" id="WP_102239004.1">
    <property type="nucleotide sequence ID" value="NZ_PNHK01000003.1"/>
</dbReference>
<proteinExistence type="predicted"/>
<dbReference type="GO" id="GO:0005315">
    <property type="term" value="F:phosphate transmembrane transporter activity"/>
    <property type="evidence" value="ECO:0007669"/>
    <property type="project" value="InterPro"/>
</dbReference>
<keyword evidence="2" id="KW-0813">Transport</keyword>
<comment type="subcellular location">
    <subcellularLocation>
        <location evidence="1">Membrane</location>
        <topology evidence="1">Multi-pass membrane protein</topology>
    </subcellularLocation>
</comment>
<feature type="transmembrane region" description="Helical" evidence="6">
    <location>
        <begin position="221"/>
        <end position="241"/>
    </location>
</feature>
<dbReference type="OrthoDB" id="9779554at2"/>
<evidence type="ECO:0000313" key="8">
    <source>
        <dbReference type="Proteomes" id="UP000235598"/>
    </source>
</evidence>
<dbReference type="Pfam" id="PF01384">
    <property type="entry name" value="PHO4"/>
    <property type="match status" value="2"/>
</dbReference>
<name>A0A2N6VM16_9MICO</name>
<evidence type="ECO:0000256" key="6">
    <source>
        <dbReference type="SAM" id="Phobius"/>
    </source>
</evidence>
<feature type="transmembrane region" description="Helical" evidence="6">
    <location>
        <begin position="194"/>
        <end position="214"/>
    </location>
</feature>
<evidence type="ECO:0000256" key="2">
    <source>
        <dbReference type="ARBA" id="ARBA00022448"/>
    </source>
</evidence>